<name>A0A7I7MVM4_9MYCO</name>
<proteinExistence type="predicted"/>
<evidence type="ECO:0000256" key="1">
    <source>
        <dbReference type="SAM" id="MobiDB-lite"/>
    </source>
</evidence>
<accession>A0A7I7MVM4</accession>
<feature type="compositionally biased region" description="Low complexity" evidence="1">
    <location>
        <begin position="164"/>
        <end position="194"/>
    </location>
</feature>
<dbReference type="RefSeq" id="WP_083052004.1">
    <property type="nucleotide sequence ID" value="NZ_AP022575.1"/>
</dbReference>
<keyword evidence="3" id="KW-1185">Reference proteome</keyword>
<gene>
    <name evidence="2" type="ORF">MSHI_34790</name>
</gene>
<dbReference type="Proteomes" id="UP000467236">
    <property type="component" value="Chromosome"/>
</dbReference>
<evidence type="ECO:0000313" key="2">
    <source>
        <dbReference type="EMBL" id="BBX75573.1"/>
    </source>
</evidence>
<feature type="region of interest" description="Disordered" evidence="1">
    <location>
        <begin position="164"/>
        <end position="255"/>
    </location>
</feature>
<sequence>MAEPLAVDPARLNLAGGKLAELVFPAAPPPITVPGSDAVSAAINATMPGIESLVSDGLPGVTAALKRTASGMSTAADIYAKADQSLGDALTRYQFGSDGQAPGAAAAAGQTATSGQLLGAPAGVASQLSQTVSQQVSAWSPRVAATVPQLVQLAPHAGPMAQQAAPIAQTISQSAQQGASSGSQGGAAPAQLASDTKPAERAQLVDETKREDEDPDRDGQAESGDETAAAGVQTVGRVSTEGATGASGARLAMPI</sequence>
<organism evidence="2 3">
    <name type="scientific">Mycobacterium shinjukuense</name>
    <dbReference type="NCBI Taxonomy" id="398694"/>
    <lineage>
        <taxon>Bacteria</taxon>
        <taxon>Bacillati</taxon>
        <taxon>Actinomycetota</taxon>
        <taxon>Actinomycetes</taxon>
        <taxon>Mycobacteriales</taxon>
        <taxon>Mycobacteriaceae</taxon>
        <taxon>Mycobacterium</taxon>
    </lineage>
</organism>
<dbReference type="EMBL" id="AP022575">
    <property type="protein sequence ID" value="BBX75573.1"/>
    <property type="molecule type" value="Genomic_DNA"/>
</dbReference>
<dbReference type="AlphaFoldDB" id="A0A7I7MVM4"/>
<dbReference type="KEGG" id="mshj:MSHI_34790"/>
<reference evidence="2 3" key="1">
    <citation type="journal article" date="2019" name="Emerg. Microbes Infect.">
        <title>Comprehensive subspecies identification of 175 nontuberculous mycobacteria species based on 7547 genomic profiles.</title>
        <authorList>
            <person name="Matsumoto Y."/>
            <person name="Kinjo T."/>
            <person name="Motooka D."/>
            <person name="Nabeya D."/>
            <person name="Jung N."/>
            <person name="Uechi K."/>
            <person name="Horii T."/>
            <person name="Iida T."/>
            <person name="Fujita J."/>
            <person name="Nakamura S."/>
        </authorList>
    </citation>
    <scope>NUCLEOTIDE SEQUENCE [LARGE SCALE GENOMIC DNA]</scope>
    <source>
        <strain evidence="2 3">JCM 14233</strain>
    </source>
</reference>
<evidence type="ECO:0000313" key="3">
    <source>
        <dbReference type="Proteomes" id="UP000467236"/>
    </source>
</evidence>
<protein>
    <submittedName>
        <fullName evidence="2">Uncharacterized protein</fullName>
    </submittedName>
</protein>
<feature type="compositionally biased region" description="Basic and acidic residues" evidence="1">
    <location>
        <begin position="197"/>
        <end position="220"/>
    </location>
</feature>